<dbReference type="SUPFAM" id="SSF55418">
    <property type="entry name" value="eIF4e-like"/>
    <property type="match status" value="1"/>
</dbReference>
<keyword evidence="4" id="KW-1185">Reference proteome</keyword>
<evidence type="ECO:0000256" key="1">
    <source>
        <dbReference type="ARBA" id="ARBA00010568"/>
    </source>
</evidence>
<evidence type="ECO:0000256" key="2">
    <source>
        <dbReference type="SAM" id="MobiDB-lite"/>
    </source>
</evidence>
<dbReference type="EnsemblMetazoa" id="XM_038219609.1">
    <property type="protein sequence ID" value="XP_038075537.1"/>
    <property type="gene ID" value="LOC119743222"/>
</dbReference>
<feature type="compositionally biased region" description="Polar residues" evidence="2">
    <location>
        <begin position="264"/>
        <end position="275"/>
    </location>
</feature>
<name>A0A914BJB8_PATMI</name>
<feature type="compositionally biased region" description="Pro residues" evidence="2">
    <location>
        <begin position="382"/>
        <end position="392"/>
    </location>
</feature>
<feature type="compositionally biased region" description="Basic residues" evidence="2">
    <location>
        <begin position="308"/>
        <end position="317"/>
    </location>
</feature>
<feature type="compositionally biased region" description="Basic residues" evidence="2">
    <location>
        <begin position="280"/>
        <end position="291"/>
    </location>
</feature>
<dbReference type="InterPro" id="IPR023398">
    <property type="entry name" value="TIF_eIF4e-like"/>
</dbReference>
<feature type="compositionally biased region" description="Basic and acidic residues" evidence="2">
    <location>
        <begin position="360"/>
        <end position="373"/>
    </location>
</feature>
<evidence type="ECO:0000313" key="4">
    <source>
        <dbReference type="Proteomes" id="UP000887568"/>
    </source>
</evidence>
<dbReference type="InterPro" id="IPR015034">
    <property type="entry name" value="Bles03"/>
</dbReference>
<dbReference type="PANTHER" id="PTHR31977:SF1">
    <property type="entry name" value="UPF0696 PROTEIN C11ORF68"/>
    <property type="match status" value="1"/>
</dbReference>
<feature type="region of interest" description="Disordered" evidence="2">
    <location>
        <begin position="264"/>
        <end position="392"/>
    </location>
</feature>
<dbReference type="PANTHER" id="PTHR31977">
    <property type="entry name" value="UPF0696 PROTEIN C11ORF68"/>
    <property type="match status" value="1"/>
</dbReference>
<dbReference type="RefSeq" id="XP_038075537.1">
    <property type="nucleotide sequence ID" value="XM_038219609.1"/>
</dbReference>
<evidence type="ECO:0000313" key="3">
    <source>
        <dbReference type="EnsemblMetazoa" id="XP_038075537.1"/>
    </source>
</evidence>
<proteinExistence type="inferred from homology"/>
<dbReference type="GeneID" id="119743222"/>
<dbReference type="AlphaFoldDB" id="A0A914BJB8"/>
<feature type="compositionally biased region" description="Basic and acidic residues" evidence="2">
    <location>
        <begin position="318"/>
        <end position="329"/>
    </location>
</feature>
<sequence>MKTKKMAWVIFDPSTTDLDTFLREKAPSRLYREDGVAWISVRRSTSNLQHEEETGHDEDLIKEGLEFGKEEELEEEEFEEEEFEEEGFEEKGFEEEEEEFEEEDSWNSPDLKTAWEELFARYTSRPTHEAICSFAKEQRCMVGKWLLHAATGSQIDGLWSDIARAVVEGKLGSAAKVSPRREEGAYMYHVICVYNDDFTDIEAVRGVEKGIRSLGFFRDMMYKPDLFTYLKIDDKNHYRVKPNIYSSKLDRSTEQLVFKFTQPRSTEANPQSKMTQFMKKISKPPPHKHKAPPTERPFLSFLRVPRNSGKRIRRSKPLKSDSLMEDKSQAKLTSFFKGVPSSSPSKRKHLSESQNLEGEPTEKRSTRMDDIHGSSETALDPDAPPLPALNPP</sequence>
<dbReference type="Proteomes" id="UP000887568">
    <property type="component" value="Unplaced"/>
</dbReference>
<dbReference type="OrthoDB" id="10067381at2759"/>
<reference evidence="3" key="1">
    <citation type="submission" date="2022-11" db="UniProtKB">
        <authorList>
            <consortium name="EnsemblMetazoa"/>
        </authorList>
    </citation>
    <scope>IDENTIFICATION</scope>
</reference>
<feature type="region of interest" description="Disordered" evidence="2">
    <location>
        <begin position="66"/>
        <end position="107"/>
    </location>
</feature>
<accession>A0A914BJB8</accession>
<dbReference type="Pfam" id="PF08939">
    <property type="entry name" value="Bles03"/>
    <property type="match status" value="1"/>
</dbReference>
<protein>
    <submittedName>
        <fullName evidence="3">Uncharacterized protein</fullName>
    </submittedName>
</protein>
<organism evidence="3 4">
    <name type="scientific">Patiria miniata</name>
    <name type="common">Bat star</name>
    <name type="synonym">Asterina miniata</name>
    <dbReference type="NCBI Taxonomy" id="46514"/>
    <lineage>
        <taxon>Eukaryota</taxon>
        <taxon>Metazoa</taxon>
        <taxon>Echinodermata</taxon>
        <taxon>Eleutherozoa</taxon>
        <taxon>Asterozoa</taxon>
        <taxon>Asteroidea</taxon>
        <taxon>Valvatacea</taxon>
        <taxon>Valvatida</taxon>
        <taxon>Asterinidae</taxon>
        <taxon>Patiria</taxon>
    </lineage>
</organism>
<feature type="compositionally biased region" description="Acidic residues" evidence="2">
    <location>
        <begin position="71"/>
        <end position="105"/>
    </location>
</feature>
<comment type="similarity">
    <text evidence="1">Belongs to the UPF0696 family.</text>
</comment>
<dbReference type="Gene3D" id="3.30.760.10">
    <property type="entry name" value="RNA Cap, Translation Initiation Factor Eif4e"/>
    <property type="match status" value="1"/>
</dbReference>